<organism evidence="11 12">
    <name type="scientific">Cutaneotrichosporon spelunceum</name>
    <dbReference type="NCBI Taxonomy" id="1672016"/>
    <lineage>
        <taxon>Eukaryota</taxon>
        <taxon>Fungi</taxon>
        <taxon>Dikarya</taxon>
        <taxon>Basidiomycota</taxon>
        <taxon>Agaricomycotina</taxon>
        <taxon>Tremellomycetes</taxon>
        <taxon>Trichosporonales</taxon>
        <taxon>Trichosporonaceae</taxon>
        <taxon>Cutaneotrichosporon</taxon>
    </lineage>
</organism>
<dbReference type="GO" id="GO:0005774">
    <property type="term" value="C:vacuolar membrane"/>
    <property type="evidence" value="ECO:0007669"/>
    <property type="project" value="TreeGrafter"/>
</dbReference>
<dbReference type="PANTHER" id="PTHR22950:SF692">
    <property type="entry name" value="TRANSMEMBRANE AMINO ACID TRANSPORTER FAMILY PROTEIN"/>
    <property type="match status" value="1"/>
</dbReference>
<evidence type="ECO:0000259" key="10">
    <source>
        <dbReference type="Pfam" id="PF01490"/>
    </source>
</evidence>
<keyword evidence="5" id="KW-0029">Amino-acid transport</keyword>
<keyword evidence="12" id="KW-1185">Reference proteome</keyword>
<reference evidence="11" key="1">
    <citation type="journal article" date="2023" name="BMC Genomics">
        <title>Chromosome-level genome assemblies of Cutaneotrichosporon spp. (Trichosporonales, Basidiomycota) reveal imbalanced evolution between nucleotide sequences and chromosome synteny.</title>
        <authorList>
            <person name="Kobayashi Y."/>
            <person name="Kayamori A."/>
            <person name="Aoki K."/>
            <person name="Shiwa Y."/>
            <person name="Matsutani M."/>
            <person name="Fujita N."/>
            <person name="Sugita T."/>
            <person name="Iwasaki W."/>
            <person name="Tanaka N."/>
            <person name="Takashima M."/>
        </authorList>
    </citation>
    <scope>NUCLEOTIDE SEQUENCE</scope>
    <source>
        <strain evidence="11">HIS016</strain>
    </source>
</reference>
<keyword evidence="7 9" id="KW-0472">Membrane</keyword>
<keyword evidence="3" id="KW-0813">Transport</keyword>
<evidence type="ECO:0000256" key="1">
    <source>
        <dbReference type="ARBA" id="ARBA00004141"/>
    </source>
</evidence>
<dbReference type="GO" id="GO:0015179">
    <property type="term" value="F:L-amino acid transmembrane transporter activity"/>
    <property type="evidence" value="ECO:0007669"/>
    <property type="project" value="TreeGrafter"/>
</dbReference>
<protein>
    <recommendedName>
        <fullName evidence="10">Amino acid transporter transmembrane domain-containing protein</fullName>
    </recommendedName>
</protein>
<comment type="subcellular location">
    <subcellularLocation>
        <location evidence="1">Membrane</location>
        <topology evidence="1">Multi-pass membrane protein</topology>
    </subcellularLocation>
</comment>
<feature type="transmembrane region" description="Helical" evidence="9">
    <location>
        <begin position="332"/>
        <end position="353"/>
    </location>
</feature>
<accession>A0AAD3TT37</accession>
<evidence type="ECO:0000313" key="12">
    <source>
        <dbReference type="Proteomes" id="UP001222932"/>
    </source>
</evidence>
<comment type="similarity">
    <text evidence="2">Belongs to the amino acid/polyamine transporter 2 family.</text>
</comment>
<evidence type="ECO:0000256" key="2">
    <source>
        <dbReference type="ARBA" id="ARBA00008066"/>
    </source>
</evidence>
<dbReference type="Proteomes" id="UP001222932">
    <property type="component" value="Unassembled WGS sequence"/>
</dbReference>
<feature type="domain" description="Amino acid transporter transmembrane" evidence="10">
    <location>
        <begin position="118"/>
        <end position="582"/>
    </location>
</feature>
<dbReference type="Pfam" id="PF01490">
    <property type="entry name" value="Aa_trans"/>
    <property type="match status" value="1"/>
</dbReference>
<gene>
    <name evidence="11" type="ORF">CspeluHIS016_0302420</name>
</gene>
<comment type="caution">
    <text evidence="11">The sequence shown here is derived from an EMBL/GenBank/DDBJ whole genome shotgun (WGS) entry which is preliminary data.</text>
</comment>
<feature type="transmembrane region" description="Helical" evidence="9">
    <location>
        <begin position="296"/>
        <end position="320"/>
    </location>
</feature>
<feature type="transmembrane region" description="Helical" evidence="9">
    <location>
        <begin position="122"/>
        <end position="141"/>
    </location>
</feature>
<dbReference type="EMBL" id="BTCM01000003">
    <property type="protein sequence ID" value="GMK56402.1"/>
    <property type="molecule type" value="Genomic_DNA"/>
</dbReference>
<feature type="transmembrane region" description="Helical" evidence="9">
    <location>
        <begin position="147"/>
        <end position="172"/>
    </location>
</feature>
<sequence length="594" mass="63347">MSSPESDTHGASGVREYPRGARGSVVGLVKRYAKMEERYRHDLALASGFSDYQLGIGQDDERDAAGSSYGTASAHAHRQRESDIAPGDVDEGAPLLRKPSRVDNMKANINVHGGASTDGQTLFNSIGVLIGIGLLSMPLAYSYAGWIGGTIMVVAFSAITCHTGKLLARLLYSDVSLGSYTDIGMAAFGPRAGTAIQILFCTELFAFGVALTVLFGDSMHEVVPYYSAETWMALGFFIVLPTTFMPLSWLAVPSVLSTMAVVVLIGIIAFDGLWKTQAPGSLHEPMPTRLGPDMKMMNWVGGIGLILAGYGGHAVIPAIAKDARNPAAIDRLFNISFTVAGAVAVITGAMGYLMMGDNVSDEISKDMMDPKMGYPETINHVALWMIVLVPLTKYGLTSRPLHVACEGFLGIAPATQTEDDCAVSDYASPTSPRAEAEGSAADRRLRRVSFVVTSALTRIGESDYVDDEYEQAYNHAHHRKSIVPAPPTSAEGGKGVARAAMRIVITIAATVVAIILPGFEKVMAFLGNFSAFLICIILPIGFYLRLAPSMLGVKDTPAARTQRTGYIVVLVASTILMMMGTIWSFIPGTGRGPE</sequence>
<evidence type="ECO:0000256" key="5">
    <source>
        <dbReference type="ARBA" id="ARBA00022970"/>
    </source>
</evidence>
<feature type="transmembrane region" description="Helical" evidence="9">
    <location>
        <begin position="193"/>
        <end position="216"/>
    </location>
</feature>
<evidence type="ECO:0000256" key="8">
    <source>
        <dbReference type="SAM" id="MobiDB-lite"/>
    </source>
</evidence>
<dbReference type="AlphaFoldDB" id="A0AAD3TT37"/>
<feature type="transmembrane region" description="Helical" evidence="9">
    <location>
        <begin position="373"/>
        <end position="391"/>
    </location>
</feature>
<evidence type="ECO:0000256" key="7">
    <source>
        <dbReference type="ARBA" id="ARBA00023136"/>
    </source>
</evidence>
<feature type="transmembrane region" description="Helical" evidence="9">
    <location>
        <begin position="499"/>
        <end position="519"/>
    </location>
</feature>
<evidence type="ECO:0000313" key="11">
    <source>
        <dbReference type="EMBL" id="GMK56402.1"/>
    </source>
</evidence>
<dbReference type="PANTHER" id="PTHR22950">
    <property type="entry name" value="AMINO ACID TRANSPORTER"/>
    <property type="match status" value="1"/>
</dbReference>
<evidence type="ECO:0000256" key="3">
    <source>
        <dbReference type="ARBA" id="ARBA00022448"/>
    </source>
</evidence>
<evidence type="ECO:0000256" key="6">
    <source>
        <dbReference type="ARBA" id="ARBA00022989"/>
    </source>
</evidence>
<feature type="transmembrane region" description="Helical" evidence="9">
    <location>
        <begin position="247"/>
        <end position="270"/>
    </location>
</feature>
<feature type="region of interest" description="Disordered" evidence="8">
    <location>
        <begin position="60"/>
        <end position="96"/>
    </location>
</feature>
<evidence type="ECO:0000256" key="9">
    <source>
        <dbReference type="SAM" id="Phobius"/>
    </source>
</evidence>
<proteinExistence type="inferred from homology"/>
<feature type="transmembrane region" description="Helical" evidence="9">
    <location>
        <begin position="525"/>
        <end position="544"/>
    </location>
</feature>
<name>A0AAD3TT37_9TREE</name>
<reference evidence="11" key="2">
    <citation type="submission" date="2023-06" db="EMBL/GenBank/DDBJ databases">
        <authorList>
            <person name="Kobayashi Y."/>
            <person name="Kayamori A."/>
            <person name="Aoki K."/>
            <person name="Shiwa Y."/>
            <person name="Fujita N."/>
            <person name="Sugita T."/>
            <person name="Iwasaki W."/>
            <person name="Tanaka N."/>
            <person name="Takashima M."/>
        </authorList>
    </citation>
    <scope>NUCLEOTIDE SEQUENCE</scope>
    <source>
        <strain evidence="11">HIS016</strain>
    </source>
</reference>
<keyword evidence="6 9" id="KW-1133">Transmembrane helix</keyword>
<feature type="transmembrane region" description="Helical" evidence="9">
    <location>
        <begin position="565"/>
        <end position="586"/>
    </location>
</feature>
<dbReference type="InterPro" id="IPR013057">
    <property type="entry name" value="AA_transpt_TM"/>
</dbReference>
<evidence type="ECO:0000256" key="4">
    <source>
        <dbReference type="ARBA" id="ARBA00022692"/>
    </source>
</evidence>
<keyword evidence="4 9" id="KW-0812">Transmembrane</keyword>